<dbReference type="CDD" id="cd16913">
    <property type="entry name" value="YkuD_like"/>
    <property type="match status" value="1"/>
</dbReference>
<dbReference type="PROSITE" id="PS52029">
    <property type="entry name" value="LD_TPASE"/>
    <property type="match status" value="1"/>
</dbReference>
<dbReference type="InterPro" id="IPR038063">
    <property type="entry name" value="Transpep_catalytic_dom"/>
</dbReference>
<evidence type="ECO:0000256" key="7">
    <source>
        <dbReference type="PROSITE-ProRule" id="PRU01373"/>
    </source>
</evidence>
<organism evidence="10 11">
    <name type="scientific">Rhodoplanes azumiensis</name>
    <dbReference type="NCBI Taxonomy" id="1897628"/>
    <lineage>
        <taxon>Bacteria</taxon>
        <taxon>Pseudomonadati</taxon>
        <taxon>Pseudomonadota</taxon>
        <taxon>Alphaproteobacteria</taxon>
        <taxon>Hyphomicrobiales</taxon>
        <taxon>Nitrobacteraceae</taxon>
        <taxon>Rhodoplanes</taxon>
    </lineage>
</organism>
<gene>
    <name evidence="10" type="ORF">ACFSOX_08580</name>
</gene>
<name>A0ABW5AJ91_9BRAD</name>
<evidence type="ECO:0000313" key="10">
    <source>
        <dbReference type="EMBL" id="MFD2182205.1"/>
    </source>
</evidence>
<keyword evidence="5 7" id="KW-0573">Peptidoglycan synthesis</keyword>
<feature type="domain" description="L,D-TPase catalytic" evidence="9">
    <location>
        <begin position="29"/>
        <end position="144"/>
    </location>
</feature>
<evidence type="ECO:0000256" key="6">
    <source>
        <dbReference type="ARBA" id="ARBA00023316"/>
    </source>
</evidence>
<protein>
    <submittedName>
        <fullName evidence="10">L,D-transpeptidase</fullName>
        <ecNumber evidence="10">2.3.2.-</ecNumber>
    </submittedName>
</protein>
<dbReference type="Proteomes" id="UP001597314">
    <property type="component" value="Unassembled WGS sequence"/>
</dbReference>
<accession>A0ABW5AJ91</accession>
<keyword evidence="3 10" id="KW-0808">Transferase</keyword>
<keyword evidence="10" id="KW-0012">Acyltransferase</keyword>
<feature type="active site" description="Nucleophile" evidence="7">
    <location>
        <position position="116"/>
    </location>
</feature>
<reference evidence="11" key="1">
    <citation type="journal article" date="2019" name="Int. J. Syst. Evol. Microbiol.">
        <title>The Global Catalogue of Microorganisms (GCM) 10K type strain sequencing project: providing services to taxonomists for standard genome sequencing and annotation.</title>
        <authorList>
            <consortium name="The Broad Institute Genomics Platform"/>
            <consortium name="The Broad Institute Genome Sequencing Center for Infectious Disease"/>
            <person name="Wu L."/>
            <person name="Ma J."/>
        </authorList>
    </citation>
    <scope>NUCLEOTIDE SEQUENCE [LARGE SCALE GENOMIC DNA]</scope>
    <source>
        <strain evidence="11">CGMCC 1.6774</strain>
    </source>
</reference>
<evidence type="ECO:0000256" key="8">
    <source>
        <dbReference type="SAM" id="SignalP"/>
    </source>
</evidence>
<evidence type="ECO:0000259" key="9">
    <source>
        <dbReference type="PROSITE" id="PS52029"/>
    </source>
</evidence>
<comment type="similarity">
    <text evidence="2">Belongs to the YkuD family.</text>
</comment>
<evidence type="ECO:0000313" key="11">
    <source>
        <dbReference type="Proteomes" id="UP001597314"/>
    </source>
</evidence>
<evidence type="ECO:0000256" key="5">
    <source>
        <dbReference type="ARBA" id="ARBA00022984"/>
    </source>
</evidence>
<dbReference type="RefSeq" id="WP_378477387.1">
    <property type="nucleotide sequence ID" value="NZ_JBHUIW010000007.1"/>
</dbReference>
<dbReference type="Pfam" id="PF03734">
    <property type="entry name" value="YkuD"/>
    <property type="match status" value="1"/>
</dbReference>
<proteinExistence type="inferred from homology"/>
<dbReference type="InterPro" id="IPR005490">
    <property type="entry name" value="LD_TPept_cat_dom"/>
</dbReference>
<dbReference type="PANTHER" id="PTHR30582">
    <property type="entry name" value="L,D-TRANSPEPTIDASE"/>
    <property type="match status" value="1"/>
</dbReference>
<feature type="signal peptide" evidence="8">
    <location>
        <begin position="1"/>
        <end position="27"/>
    </location>
</feature>
<keyword evidence="4 7" id="KW-0133">Cell shape</keyword>
<keyword evidence="11" id="KW-1185">Reference proteome</keyword>
<dbReference type="PANTHER" id="PTHR30582:SF2">
    <property type="entry name" value="L,D-TRANSPEPTIDASE YCIB-RELATED"/>
    <property type="match status" value="1"/>
</dbReference>
<dbReference type="EMBL" id="JBHUIW010000007">
    <property type="protein sequence ID" value="MFD2182205.1"/>
    <property type="molecule type" value="Genomic_DNA"/>
</dbReference>
<comment type="pathway">
    <text evidence="1 7">Cell wall biogenesis; peptidoglycan biosynthesis.</text>
</comment>
<evidence type="ECO:0000256" key="1">
    <source>
        <dbReference type="ARBA" id="ARBA00004752"/>
    </source>
</evidence>
<keyword evidence="8" id="KW-0732">Signal</keyword>
<keyword evidence="6 7" id="KW-0961">Cell wall biogenesis/degradation</keyword>
<evidence type="ECO:0000256" key="3">
    <source>
        <dbReference type="ARBA" id="ARBA00022679"/>
    </source>
</evidence>
<sequence>MTPFRRVIGPAILAGVLVLAPLSAAQAALLVRIDKSTQTMSVVVDGSPRYSWPVSTGRAGFGTPSGTYSPQRLHRTYFSKKYYNSPMPYSIFFHGGYAIHGSYEIARLGGPASHGCVRLHPSNAATLFSLVKQHGPGATRIVVSGAAPAAVARAPRAIVSDGPAEAGWAPRSSYAPAPVYAPADRPFDPYMPPPYPYQRW</sequence>
<dbReference type="SUPFAM" id="SSF141523">
    <property type="entry name" value="L,D-transpeptidase catalytic domain-like"/>
    <property type="match status" value="1"/>
</dbReference>
<dbReference type="InterPro" id="IPR050979">
    <property type="entry name" value="LD-transpeptidase"/>
</dbReference>
<feature type="active site" description="Proton donor/acceptor" evidence="7">
    <location>
        <position position="100"/>
    </location>
</feature>
<evidence type="ECO:0000256" key="4">
    <source>
        <dbReference type="ARBA" id="ARBA00022960"/>
    </source>
</evidence>
<dbReference type="EC" id="2.3.2.-" evidence="10"/>
<comment type="caution">
    <text evidence="10">The sequence shown here is derived from an EMBL/GenBank/DDBJ whole genome shotgun (WGS) entry which is preliminary data.</text>
</comment>
<feature type="chain" id="PRO_5046519380" evidence="8">
    <location>
        <begin position="28"/>
        <end position="200"/>
    </location>
</feature>
<evidence type="ECO:0000256" key="2">
    <source>
        <dbReference type="ARBA" id="ARBA00005992"/>
    </source>
</evidence>
<dbReference type="Gene3D" id="2.40.440.10">
    <property type="entry name" value="L,D-transpeptidase catalytic domain-like"/>
    <property type="match status" value="1"/>
</dbReference>
<dbReference type="GO" id="GO:0016746">
    <property type="term" value="F:acyltransferase activity"/>
    <property type="evidence" value="ECO:0007669"/>
    <property type="project" value="UniProtKB-KW"/>
</dbReference>